<evidence type="ECO:0000313" key="10">
    <source>
        <dbReference type="EMBL" id="PPS94093.1"/>
    </source>
</evidence>
<feature type="transmembrane region" description="Helical" evidence="8">
    <location>
        <begin position="7"/>
        <end position="28"/>
    </location>
</feature>
<dbReference type="EMBL" id="JTAI01000009">
    <property type="protein sequence ID" value="PPS94093.1"/>
    <property type="molecule type" value="Genomic_DNA"/>
</dbReference>
<dbReference type="VEuPathDB" id="CryptoDB:GY17_00002961"/>
<evidence type="ECO:0000256" key="1">
    <source>
        <dbReference type="ARBA" id="ARBA00004167"/>
    </source>
</evidence>
<evidence type="ECO:0000256" key="7">
    <source>
        <dbReference type="ARBA" id="ARBA00023136"/>
    </source>
</evidence>
<keyword evidence="5 8" id="KW-0812">Transmembrane</keyword>
<evidence type="ECO:0000313" key="9">
    <source>
        <dbReference type="EMBL" id="CUV06068.1"/>
    </source>
</evidence>
<reference evidence="10 11" key="1">
    <citation type="submission" date="2014-11" db="EMBL/GenBank/DDBJ databases">
        <title>Comparative genomic analysis of Cryptosporidium hominis reveals occurrence of genetic recombination in virulent subtypes.</title>
        <authorList>
            <person name="Guo Y."/>
            <person name="Tang K."/>
            <person name="Frace M."/>
            <person name="Li N."/>
            <person name="Roellig D.M."/>
            <person name="Sammons S."/>
            <person name="Knipe K."/>
            <person name="Rowe L."/>
            <person name="Feng Y."/>
            <person name="Xiao L."/>
        </authorList>
    </citation>
    <scope>NUCLEOTIDE SEQUENCE [LARGE SCALE GENOMIC DNA]</scope>
    <source>
        <strain evidence="10">30976</strain>
    </source>
</reference>
<reference evidence="10 11" key="3">
    <citation type="submission" date="2017-10" db="EMBL/GenBank/DDBJ databases">
        <title>Consistent, comparative and evidence-based genome annotation and re-annotation for the closely-related species, Cryptosporidium parvum, C. hominis and C. tyzzeri.</title>
        <authorList>
            <person name="Baptista R.P."/>
            <person name="Li Y."/>
            <person name="Sateriale A."/>
            <person name="Striepen B."/>
            <person name="Kissinger J.C."/>
        </authorList>
    </citation>
    <scope>NUCLEOTIDE SEQUENCE [LARGE SCALE GENOMIC DNA]</scope>
    <source>
        <strain evidence="10">30976</strain>
    </source>
</reference>
<evidence type="ECO:0000256" key="8">
    <source>
        <dbReference type="SAM" id="Phobius"/>
    </source>
</evidence>
<dbReference type="VEuPathDB" id="CryptoDB:Chro.50309"/>
<evidence type="ECO:0000313" key="11">
    <source>
        <dbReference type="Proteomes" id="UP001429100"/>
    </source>
</evidence>
<proteinExistence type="inferred from homology"/>
<dbReference type="PANTHER" id="PTHR21461">
    <property type="entry name" value="GLYCOSYLTRANSFERASE FAMILY 92 PROTEIN"/>
    <property type="match status" value="1"/>
</dbReference>
<evidence type="ECO:0000256" key="3">
    <source>
        <dbReference type="ARBA" id="ARBA00022676"/>
    </source>
</evidence>
<keyword evidence="6 8" id="KW-1133">Transmembrane helix</keyword>
<dbReference type="OrthoDB" id="2526284at2759"/>
<keyword evidence="11" id="KW-1185">Reference proteome</keyword>
<evidence type="ECO:0000256" key="6">
    <source>
        <dbReference type="ARBA" id="ARBA00022989"/>
    </source>
</evidence>
<accession>A0A0S4TEY2</accession>
<reference evidence="9" key="2">
    <citation type="submission" date="2015-08" db="EMBL/GenBank/DDBJ databases">
        <authorList>
            <person name="Babu N.S."/>
            <person name="Beckwith C.J."/>
            <person name="Beseler K.G."/>
            <person name="Brison A."/>
            <person name="Carone J.V."/>
            <person name="Caskin T.P."/>
            <person name="Diamond M."/>
            <person name="Durham M.E."/>
            <person name="Foxe J.M."/>
            <person name="Go M."/>
            <person name="Henderson B.A."/>
            <person name="Jones I.B."/>
            <person name="McGettigan J.A."/>
            <person name="Micheletti S.J."/>
            <person name="Nasrallah M.E."/>
            <person name="Ortiz D."/>
            <person name="Piller C.R."/>
            <person name="Privatt S.R."/>
            <person name="Schneider S.L."/>
            <person name="Sharp S."/>
            <person name="Smith T.C."/>
            <person name="Stanton J.D."/>
            <person name="Ullery H.E."/>
            <person name="Wilson R.J."/>
            <person name="Serrano M.G."/>
            <person name="Buck G."/>
            <person name="Lee V."/>
            <person name="Wang Y."/>
            <person name="Carvalho R."/>
            <person name="Voegtly L."/>
            <person name="Shi R."/>
            <person name="Duckworth R."/>
            <person name="Johnson A."/>
            <person name="Loviza R."/>
            <person name="Walstead R."/>
            <person name="Shah Z."/>
            <person name="Kiflezghi M."/>
            <person name="Wade K."/>
            <person name="Ball S.L."/>
            <person name="Bradley K.W."/>
            <person name="Asai D.J."/>
            <person name="Bowman C.A."/>
            <person name="Russell D.A."/>
            <person name="Pope W.H."/>
            <person name="Jacobs-Sera D."/>
            <person name="Hendrix R.W."/>
            <person name="Hatfull G.F."/>
        </authorList>
    </citation>
    <scope>NUCLEOTIDE SEQUENCE [LARGE SCALE GENOMIC DNA]</scope>
</reference>
<protein>
    <submittedName>
        <fullName evidence="10">Glycosyltransferase family 92</fullName>
    </submittedName>
</protein>
<name>A0A0S4TEY2_CRYHO</name>
<dbReference type="GO" id="GO:0016020">
    <property type="term" value="C:membrane"/>
    <property type="evidence" value="ECO:0007669"/>
    <property type="project" value="UniProtKB-SubCell"/>
</dbReference>
<sequence>MQSKVIFRILVLTISVIGSLYSIIQLMLKELSSNKNIPEVSYSRRLISEPYSESINEENDQDWKELKLIIPNHSQIDQQEKNGDLIEFKVYIYSAYYDWRIDRIRINSLIPLNFYDRIEMECAIIKNKNIYTGTIKKVIHKEHHNKEYVSSTLLCEITKNEIEFEDISGKVLIAILENGDSTNKSEIWITLKKIPKNSSNNHELSVCVRPWWGEPIQNGNLGNKQKFNNSGLMLEFINSYLFLGANKFYLYQNYLDIDEDVRNIINYYSNIKNVLEIIPYALPIIPFKQVWDFAQTTMIQDCLLRNIGKTKYLLFVDTDEFVFPNLKNYNLMDFLNLLEANNPYYKNKVGAMWIPMYFHFLEWESDKNNLKKYSTIEKKIKKKMENIEFVLYRKTCRMLSSGTKKSDKTRRKVIIKPERVLYMGIHETEEMLSKKFHFIRAPVINVGGGNELSIYLHHYRKAKGIVNNDPKQRELVNMYLENACLDKLLDSEGDSIQDGVIVDNTVWEIFGTHLYQIIFEHIKEIQNMYTNKEMISGNKSLSVEELHN</sequence>
<dbReference type="PANTHER" id="PTHR21461:SF87">
    <property type="entry name" value="GH12965P"/>
    <property type="match status" value="1"/>
</dbReference>
<dbReference type="Proteomes" id="UP000199752">
    <property type="component" value="Chromosome 5"/>
</dbReference>
<dbReference type="AlphaFoldDB" id="A0A0S4TEY2"/>
<keyword evidence="3" id="KW-0328">Glycosyltransferase</keyword>
<dbReference type="GO" id="GO:0005737">
    <property type="term" value="C:cytoplasm"/>
    <property type="evidence" value="ECO:0007669"/>
    <property type="project" value="TreeGrafter"/>
</dbReference>
<evidence type="ECO:0000256" key="2">
    <source>
        <dbReference type="ARBA" id="ARBA00007647"/>
    </source>
</evidence>
<dbReference type="GO" id="GO:0016757">
    <property type="term" value="F:glycosyltransferase activity"/>
    <property type="evidence" value="ECO:0007669"/>
    <property type="project" value="UniProtKB-KW"/>
</dbReference>
<dbReference type="EMBL" id="LN877951">
    <property type="protein sequence ID" value="CUV06068.1"/>
    <property type="molecule type" value="Genomic_DNA"/>
</dbReference>
<dbReference type="VEuPathDB" id="CryptoDB:ChTU502y2012_385g0210"/>
<dbReference type="InterPro" id="IPR008166">
    <property type="entry name" value="Glyco_transf_92"/>
</dbReference>
<gene>
    <name evidence="9" type="ORF">CHUDEA5_790</name>
    <name evidence="10" type="ORF">GY17_00002961</name>
</gene>
<keyword evidence="4" id="KW-0808">Transferase</keyword>
<keyword evidence="7 8" id="KW-0472">Membrane</keyword>
<organism evidence="9">
    <name type="scientific">Cryptosporidium hominis</name>
    <dbReference type="NCBI Taxonomy" id="237895"/>
    <lineage>
        <taxon>Eukaryota</taxon>
        <taxon>Sar</taxon>
        <taxon>Alveolata</taxon>
        <taxon>Apicomplexa</taxon>
        <taxon>Conoidasida</taxon>
        <taxon>Coccidia</taxon>
        <taxon>Eucoccidiorida</taxon>
        <taxon>Eimeriorina</taxon>
        <taxon>Cryptosporidiidae</taxon>
        <taxon>Cryptosporidium</taxon>
    </lineage>
</organism>
<dbReference type="Pfam" id="PF01697">
    <property type="entry name" value="Glyco_transf_92"/>
    <property type="match status" value="1"/>
</dbReference>
<comment type="similarity">
    <text evidence="2">Belongs to the glycosyltransferase 92 family.</text>
</comment>
<evidence type="ECO:0000256" key="4">
    <source>
        <dbReference type="ARBA" id="ARBA00022679"/>
    </source>
</evidence>
<dbReference type="VEuPathDB" id="CryptoDB:CHUDEA5_790"/>
<comment type="subcellular location">
    <subcellularLocation>
        <location evidence="1">Membrane</location>
        <topology evidence="1">Single-pass membrane protein</topology>
    </subcellularLocation>
</comment>
<dbReference type="Proteomes" id="UP001429100">
    <property type="component" value="Unassembled WGS sequence"/>
</dbReference>
<evidence type="ECO:0000256" key="5">
    <source>
        <dbReference type="ARBA" id="ARBA00022692"/>
    </source>
</evidence>